<feature type="transmembrane region" description="Helical" evidence="1">
    <location>
        <begin position="325"/>
        <end position="347"/>
    </location>
</feature>
<keyword evidence="1" id="KW-1133">Transmembrane helix</keyword>
<dbReference type="EMBL" id="JAQQWL010000004">
    <property type="protein sequence ID" value="KAK8076638.1"/>
    <property type="molecule type" value="Genomic_DNA"/>
</dbReference>
<evidence type="ECO:0000256" key="1">
    <source>
        <dbReference type="SAM" id="Phobius"/>
    </source>
</evidence>
<gene>
    <name evidence="2" type="ORF">PG994_003910</name>
</gene>
<keyword evidence="1" id="KW-0472">Membrane</keyword>
<feature type="transmembrane region" description="Helical" evidence="1">
    <location>
        <begin position="127"/>
        <end position="147"/>
    </location>
</feature>
<organism evidence="2 3">
    <name type="scientific">Apiospora phragmitis</name>
    <dbReference type="NCBI Taxonomy" id="2905665"/>
    <lineage>
        <taxon>Eukaryota</taxon>
        <taxon>Fungi</taxon>
        <taxon>Dikarya</taxon>
        <taxon>Ascomycota</taxon>
        <taxon>Pezizomycotina</taxon>
        <taxon>Sordariomycetes</taxon>
        <taxon>Xylariomycetidae</taxon>
        <taxon>Amphisphaeriales</taxon>
        <taxon>Apiosporaceae</taxon>
        <taxon>Apiospora</taxon>
    </lineage>
</organism>
<keyword evidence="1" id="KW-0812">Transmembrane</keyword>
<proteinExistence type="predicted"/>
<dbReference type="Proteomes" id="UP001480595">
    <property type="component" value="Unassembled WGS sequence"/>
</dbReference>
<protein>
    <submittedName>
        <fullName evidence="2">Uncharacterized protein</fullName>
    </submittedName>
</protein>
<sequence length="418" mass="46314">MPQRRLSRDSIELSQLPTRPSSLADDLHVSFNSQSQGLLETPTGYNGPNVDEAGVICLHETPLSPHSLSPEPSSHQRQHFWLRIGVKGVLAISLGSLLLIGSVIFLCFLWFEALEAQKPEGGKPLKIWQYIVFAEWITRAVIITAAVMRSAITAQAAVIAAMIAAIIIESTGVQLSQLPILSITRAVNPFVLSLAMPAYTQIRGSPRSFYLPLVIITTSCVLTLGSQFISTILLSDFEVANISNVLWRFAEYRERTKYQMTHPHIADTGRTLRAFLPLVDEKTRTNLRSYAGETQFDQSYSWEYNSTATYIIAEDKSIPTTRTGLLIVIAMVTAHLAVLGTTVFLFLRRTEATMLGNAWQSVAQVVSDDTLPILDQAGDLRDKEVKKALAESGEGTQRAGVIRRRKNGRVQFGERDEE</sequence>
<feature type="transmembrane region" description="Helical" evidence="1">
    <location>
        <begin position="209"/>
        <end position="229"/>
    </location>
</feature>
<name>A0ABR1W3B7_9PEZI</name>
<evidence type="ECO:0000313" key="3">
    <source>
        <dbReference type="Proteomes" id="UP001480595"/>
    </source>
</evidence>
<comment type="caution">
    <text evidence="2">The sequence shown here is derived from an EMBL/GenBank/DDBJ whole genome shotgun (WGS) entry which is preliminary data.</text>
</comment>
<keyword evidence="3" id="KW-1185">Reference proteome</keyword>
<evidence type="ECO:0000313" key="2">
    <source>
        <dbReference type="EMBL" id="KAK8076638.1"/>
    </source>
</evidence>
<feature type="transmembrane region" description="Helical" evidence="1">
    <location>
        <begin position="89"/>
        <end position="111"/>
    </location>
</feature>
<dbReference type="GeneID" id="92088382"/>
<dbReference type="RefSeq" id="XP_066719597.1">
    <property type="nucleotide sequence ID" value="XM_066855319.1"/>
</dbReference>
<accession>A0ABR1W3B7</accession>
<reference evidence="2 3" key="1">
    <citation type="submission" date="2023-01" db="EMBL/GenBank/DDBJ databases">
        <title>Analysis of 21 Apiospora genomes using comparative genomics revels a genus with tremendous synthesis potential of carbohydrate active enzymes and secondary metabolites.</title>
        <authorList>
            <person name="Sorensen T."/>
        </authorList>
    </citation>
    <scope>NUCLEOTIDE SEQUENCE [LARGE SCALE GENOMIC DNA]</scope>
    <source>
        <strain evidence="2 3">CBS 135458</strain>
    </source>
</reference>